<feature type="transmembrane region" description="Helical" evidence="15">
    <location>
        <begin position="417"/>
        <end position="439"/>
    </location>
</feature>
<keyword evidence="19" id="KW-1185">Reference proteome</keyword>
<comment type="catalytic activity">
    <reaction evidence="13">
        <text>a di-trans,poly-cis-dolichyl phosphate + UDP-alpha-D-glucose = a di-trans,poly-cis-dolichyl beta-D-glucosyl phosphate + UDP</text>
        <dbReference type="Rhea" id="RHEA:15401"/>
        <dbReference type="Rhea" id="RHEA-COMP:19498"/>
        <dbReference type="Rhea" id="RHEA-COMP:19502"/>
        <dbReference type="ChEBI" id="CHEBI:57525"/>
        <dbReference type="ChEBI" id="CHEBI:57683"/>
        <dbReference type="ChEBI" id="CHEBI:58223"/>
        <dbReference type="ChEBI" id="CHEBI:58885"/>
        <dbReference type="EC" id="2.4.1.117"/>
    </reaction>
    <physiologicalReaction direction="left-to-right" evidence="13">
        <dbReference type="Rhea" id="RHEA:15402"/>
    </physiologicalReaction>
</comment>
<evidence type="ECO:0000256" key="3">
    <source>
        <dbReference type="ARBA" id="ARBA00004922"/>
    </source>
</evidence>
<comment type="pathway">
    <text evidence="3">Protein modification; protein glycosylation.</text>
</comment>
<evidence type="ECO:0000256" key="11">
    <source>
        <dbReference type="ARBA" id="ARBA00022989"/>
    </source>
</evidence>
<dbReference type="InterPro" id="IPR007267">
    <property type="entry name" value="GtrA_DPMS_TM"/>
</dbReference>
<evidence type="ECO:0000256" key="8">
    <source>
        <dbReference type="ARBA" id="ARBA00022692"/>
    </source>
</evidence>
<dbReference type="EC" id="2.4.1.117" evidence="5"/>
<feature type="region of interest" description="Disordered" evidence="14">
    <location>
        <begin position="1"/>
        <end position="83"/>
    </location>
</feature>
<gene>
    <name evidence="18" type="ORF">GCM10009836_48100</name>
</gene>
<evidence type="ECO:0000256" key="9">
    <source>
        <dbReference type="ARBA" id="ARBA00022824"/>
    </source>
</evidence>
<evidence type="ECO:0000256" key="10">
    <source>
        <dbReference type="ARBA" id="ARBA00022968"/>
    </source>
</evidence>
<evidence type="ECO:0000256" key="15">
    <source>
        <dbReference type="SAM" id="Phobius"/>
    </source>
</evidence>
<evidence type="ECO:0000313" key="19">
    <source>
        <dbReference type="Proteomes" id="UP001500449"/>
    </source>
</evidence>
<accession>A0ABN2NBV5</accession>
<feature type="compositionally biased region" description="Basic and acidic residues" evidence="14">
    <location>
        <begin position="26"/>
        <end position="40"/>
    </location>
</feature>
<dbReference type="Pfam" id="PF00535">
    <property type="entry name" value="Glycos_transf_2"/>
    <property type="match status" value="1"/>
</dbReference>
<feature type="transmembrane region" description="Helical" evidence="15">
    <location>
        <begin position="378"/>
        <end position="396"/>
    </location>
</feature>
<dbReference type="Pfam" id="PF04138">
    <property type="entry name" value="GtrA_DPMS_TM"/>
    <property type="match status" value="1"/>
</dbReference>
<keyword evidence="6" id="KW-0328">Glycosyltransferase</keyword>
<feature type="domain" description="GtrA/DPMS transmembrane" evidence="17">
    <location>
        <begin position="353"/>
        <end position="471"/>
    </location>
</feature>
<dbReference type="InterPro" id="IPR035518">
    <property type="entry name" value="DPG_synthase"/>
</dbReference>
<comment type="subcellular location">
    <subcellularLocation>
        <location evidence="2">Endoplasmic reticulum membrane</location>
        <topology evidence="2">Single-pass membrane protein</topology>
    </subcellularLocation>
    <subcellularLocation>
        <location evidence="1">Membrane</location>
        <topology evidence="1">Multi-pass membrane protein</topology>
    </subcellularLocation>
</comment>
<organism evidence="18 19">
    <name type="scientific">Pseudonocardia ailaonensis</name>
    <dbReference type="NCBI Taxonomy" id="367279"/>
    <lineage>
        <taxon>Bacteria</taxon>
        <taxon>Bacillati</taxon>
        <taxon>Actinomycetota</taxon>
        <taxon>Actinomycetes</taxon>
        <taxon>Pseudonocardiales</taxon>
        <taxon>Pseudonocardiaceae</taxon>
        <taxon>Pseudonocardia</taxon>
    </lineage>
</organism>
<evidence type="ECO:0000256" key="14">
    <source>
        <dbReference type="SAM" id="MobiDB-lite"/>
    </source>
</evidence>
<proteinExistence type="inferred from homology"/>
<keyword evidence="12 15" id="KW-0472">Membrane</keyword>
<dbReference type="InterPro" id="IPR001173">
    <property type="entry name" value="Glyco_trans_2-like"/>
</dbReference>
<keyword evidence="10" id="KW-0735">Signal-anchor</keyword>
<evidence type="ECO:0000256" key="12">
    <source>
        <dbReference type="ARBA" id="ARBA00023136"/>
    </source>
</evidence>
<dbReference type="CDD" id="cd04188">
    <property type="entry name" value="DPG_synthase"/>
    <property type="match status" value="1"/>
</dbReference>
<evidence type="ECO:0000256" key="2">
    <source>
        <dbReference type="ARBA" id="ARBA00004389"/>
    </source>
</evidence>
<dbReference type="PANTHER" id="PTHR10859">
    <property type="entry name" value="GLYCOSYL TRANSFERASE"/>
    <property type="match status" value="1"/>
</dbReference>
<dbReference type="InterPro" id="IPR029044">
    <property type="entry name" value="Nucleotide-diphossugar_trans"/>
</dbReference>
<keyword evidence="7" id="KW-0808">Transferase</keyword>
<evidence type="ECO:0000259" key="16">
    <source>
        <dbReference type="Pfam" id="PF00535"/>
    </source>
</evidence>
<protein>
    <recommendedName>
        <fullName evidence="5">dolichyl-phosphate beta-glucosyltransferase</fullName>
        <ecNumber evidence="5">2.4.1.117</ecNumber>
    </recommendedName>
</protein>
<reference evidence="18 19" key="1">
    <citation type="journal article" date="2019" name="Int. J. Syst. Evol. Microbiol.">
        <title>The Global Catalogue of Microorganisms (GCM) 10K type strain sequencing project: providing services to taxonomists for standard genome sequencing and annotation.</title>
        <authorList>
            <consortium name="The Broad Institute Genomics Platform"/>
            <consortium name="The Broad Institute Genome Sequencing Center for Infectious Disease"/>
            <person name="Wu L."/>
            <person name="Ma J."/>
        </authorList>
    </citation>
    <scope>NUCLEOTIDE SEQUENCE [LARGE SCALE GENOMIC DNA]</scope>
    <source>
        <strain evidence="18 19">JCM 16009</strain>
    </source>
</reference>
<evidence type="ECO:0000259" key="17">
    <source>
        <dbReference type="Pfam" id="PF04138"/>
    </source>
</evidence>
<name>A0ABN2NBV5_9PSEU</name>
<keyword evidence="9" id="KW-0256">Endoplasmic reticulum</keyword>
<keyword evidence="11 15" id="KW-1133">Transmembrane helix</keyword>
<dbReference type="PANTHER" id="PTHR10859:SF91">
    <property type="entry name" value="DOLICHYL-PHOSPHATE BETA-GLUCOSYLTRANSFERASE"/>
    <property type="match status" value="1"/>
</dbReference>
<comment type="similarity">
    <text evidence="4">Belongs to the glycosyltransferase 2 family.</text>
</comment>
<evidence type="ECO:0000313" key="18">
    <source>
        <dbReference type="EMBL" id="GAA1862189.1"/>
    </source>
</evidence>
<evidence type="ECO:0000256" key="7">
    <source>
        <dbReference type="ARBA" id="ARBA00022679"/>
    </source>
</evidence>
<evidence type="ECO:0000256" key="13">
    <source>
        <dbReference type="ARBA" id="ARBA00045097"/>
    </source>
</evidence>
<evidence type="ECO:0000256" key="4">
    <source>
        <dbReference type="ARBA" id="ARBA00006739"/>
    </source>
</evidence>
<comment type="caution">
    <text evidence="18">The sequence shown here is derived from an EMBL/GenBank/DDBJ whole genome shotgun (WGS) entry which is preliminary data.</text>
</comment>
<dbReference type="Gene3D" id="3.90.550.10">
    <property type="entry name" value="Spore Coat Polysaccharide Biosynthesis Protein SpsA, Chain A"/>
    <property type="match status" value="1"/>
</dbReference>
<evidence type="ECO:0000256" key="5">
    <source>
        <dbReference type="ARBA" id="ARBA00012583"/>
    </source>
</evidence>
<evidence type="ECO:0000256" key="6">
    <source>
        <dbReference type="ARBA" id="ARBA00022676"/>
    </source>
</evidence>
<dbReference type="SUPFAM" id="SSF53448">
    <property type="entry name" value="Nucleotide-diphospho-sugar transferases"/>
    <property type="match status" value="1"/>
</dbReference>
<feature type="domain" description="Glycosyltransferase 2-like" evidence="16">
    <location>
        <begin position="90"/>
        <end position="256"/>
    </location>
</feature>
<evidence type="ECO:0000256" key="1">
    <source>
        <dbReference type="ARBA" id="ARBA00004141"/>
    </source>
</evidence>
<dbReference type="Proteomes" id="UP001500449">
    <property type="component" value="Unassembled WGS sequence"/>
</dbReference>
<keyword evidence="8 15" id="KW-0812">Transmembrane</keyword>
<dbReference type="EMBL" id="BAAAQK010000018">
    <property type="protein sequence ID" value="GAA1862189.1"/>
    <property type="molecule type" value="Genomic_DNA"/>
</dbReference>
<sequence length="490" mass="51742">MSETDPVRRAPGGSGPDSGGTAVEPAEGRDVSRPTPDRDGPTATAQVDHKTATARPATVIGMSPVPTNSATATLAPGAGGGRHERPVLDIVVPVHNEEADLESSVRRLRAHLRETFPYSFRITVADNASVDATPEIGRRLAAELPEVRLVRLEQKGRGRALHTVWSASDAHVLAYCDVDLSTDLNAVLPLVAPLISGHSDLAIGTRLGRGSRVVRGAKREFISRCYNLILRSTLAAGFSDAQCGFKAIRADVARRLLPLVEDTGWFFDTELLVLAERAGLRIHEVPVDWVDDPNSTVDIVATATADLKGVWRVGRALASGGLPIAEVRAQLGRAPLQADVAGVPTGLPTQLVRFAAIGIASTLANLLLFLLFRTVMGPIAANIVALLLTTIANTAANRRLTFGVRGRDGAAKHQFQGLIVFGLGLGLTTGALALLGVLVPGAHPSLEVVTIVVANLVATVLRFLLFRAWVFRGRAAAVTPVPDVPTRLAA</sequence>
<feature type="transmembrane region" description="Helical" evidence="15">
    <location>
        <begin position="445"/>
        <end position="465"/>
    </location>
</feature>